<evidence type="ECO:0000256" key="1">
    <source>
        <dbReference type="SAM" id="MobiDB-lite"/>
    </source>
</evidence>
<organism evidence="2 3">
    <name type="scientific">Escallonia rubra</name>
    <dbReference type="NCBI Taxonomy" id="112253"/>
    <lineage>
        <taxon>Eukaryota</taxon>
        <taxon>Viridiplantae</taxon>
        <taxon>Streptophyta</taxon>
        <taxon>Embryophyta</taxon>
        <taxon>Tracheophyta</taxon>
        <taxon>Spermatophyta</taxon>
        <taxon>Magnoliopsida</taxon>
        <taxon>eudicotyledons</taxon>
        <taxon>Gunneridae</taxon>
        <taxon>Pentapetalae</taxon>
        <taxon>asterids</taxon>
        <taxon>campanulids</taxon>
        <taxon>Escalloniales</taxon>
        <taxon>Escalloniaceae</taxon>
        <taxon>Escallonia</taxon>
    </lineage>
</organism>
<gene>
    <name evidence="2" type="ORF">RJ640_028454</name>
</gene>
<dbReference type="PANTHER" id="PTHR43575">
    <property type="entry name" value="PROTEIN ABCI7, CHLOROPLASTIC"/>
    <property type="match status" value="1"/>
</dbReference>
<dbReference type="InterPro" id="IPR055346">
    <property type="entry name" value="Fe-S_cluster_assembly_SufBD"/>
</dbReference>
<sequence>MRKVQLLLSGQEESFRSHLYLHLSSSNRDRHQSQNQGQAHLDQENVSVHLDIHLDLGYLTSWAVDFALSLLSQCVPQLVVEVDTSQWDQFTSQVEPIAAVVPYIFKATKPPRIATKPSRITTKQPHVTSSTTLVAAHSDLFVLQISKTLEDSLSSSSSPSPPPLQKLRDTSSESLLSTPWPSRKDEPFRFTDTSFITV</sequence>
<feature type="region of interest" description="Disordered" evidence="1">
    <location>
        <begin position="151"/>
        <end position="187"/>
    </location>
</feature>
<dbReference type="EMBL" id="JAVXUO010002995">
    <property type="protein sequence ID" value="KAK2967723.1"/>
    <property type="molecule type" value="Genomic_DNA"/>
</dbReference>
<reference evidence="2" key="1">
    <citation type="submission" date="2022-12" db="EMBL/GenBank/DDBJ databases">
        <title>Draft genome assemblies for two species of Escallonia (Escalloniales).</title>
        <authorList>
            <person name="Chanderbali A."/>
            <person name="Dervinis C."/>
            <person name="Anghel I."/>
            <person name="Soltis D."/>
            <person name="Soltis P."/>
            <person name="Zapata F."/>
        </authorList>
    </citation>
    <scope>NUCLEOTIDE SEQUENCE</scope>
    <source>
        <strain evidence="2">UCBG92.1500</strain>
        <tissue evidence="2">Leaf</tissue>
    </source>
</reference>
<evidence type="ECO:0000313" key="3">
    <source>
        <dbReference type="Proteomes" id="UP001187471"/>
    </source>
</evidence>
<proteinExistence type="predicted"/>
<keyword evidence="3" id="KW-1185">Reference proteome</keyword>
<dbReference type="PANTHER" id="PTHR43575:SF1">
    <property type="entry name" value="PROTEIN ABCI7, CHLOROPLASTIC"/>
    <property type="match status" value="1"/>
</dbReference>
<evidence type="ECO:0000313" key="2">
    <source>
        <dbReference type="EMBL" id="KAK2967723.1"/>
    </source>
</evidence>
<name>A0AA88U0T2_9ASTE</name>
<dbReference type="GO" id="GO:0016226">
    <property type="term" value="P:iron-sulfur cluster assembly"/>
    <property type="evidence" value="ECO:0007669"/>
    <property type="project" value="InterPro"/>
</dbReference>
<accession>A0AA88U0T2</accession>
<dbReference type="AlphaFoldDB" id="A0AA88U0T2"/>
<comment type="caution">
    <text evidence="2">The sequence shown here is derived from an EMBL/GenBank/DDBJ whole genome shotgun (WGS) entry which is preliminary data.</text>
</comment>
<protein>
    <submittedName>
        <fullName evidence="2">Uncharacterized protein</fullName>
    </submittedName>
</protein>
<dbReference type="Proteomes" id="UP001187471">
    <property type="component" value="Unassembled WGS sequence"/>
</dbReference>